<name>A0A2T0S0T9_9ACTN</name>
<dbReference type="AlphaFoldDB" id="A0A2T0S0T9"/>
<dbReference type="EMBL" id="PVZG01000011">
    <property type="protein sequence ID" value="PRY27047.1"/>
    <property type="molecule type" value="Genomic_DNA"/>
</dbReference>
<evidence type="ECO:0000313" key="2">
    <source>
        <dbReference type="Proteomes" id="UP000239209"/>
    </source>
</evidence>
<proteinExistence type="predicted"/>
<organism evidence="1 2">
    <name type="scientific">Pseudosporangium ferrugineum</name>
    <dbReference type="NCBI Taxonomy" id="439699"/>
    <lineage>
        <taxon>Bacteria</taxon>
        <taxon>Bacillati</taxon>
        <taxon>Actinomycetota</taxon>
        <taxon>Actinomycetes</taxon>
        <taxon>Micromonosporales</taxon>
        <taxon>Micromonosporaceae</taxon>
        <taxon>Pseudosporangium</taxon>
    </lineage>
</organism>
<dbReference type="Proteomes" id="UP000239209">
    <property type="component" value="Unassembled WGS sequence"/>
</dbReference>
<accession>A0A2T0S0T9</accession>
<comment type="caution">
    <text evidence="1">The sequence shown here is derived from an EMBL/GenBank/DDBJ whole genome shotgun (WGS) entry which is preliminary data.</text>
</comment>
<gene>
    <name evidence="1" type="ORF">CLV70_11110</name>
</gene>
<sequence>MGMGRVTGRQRTNLLGAISLVAALGAIAFGLPALNQMLPSDRPVPTDRPYEIGGGVSVVPPAGARIDVTETRPAASSGTVLFRLGPVRYLVSVQPFDGTLQTAVARLRQRITGTAGYQVTGTELTVATAGGLDGIQGGYSGPGRGGRYAVFVADGHTIEVTVSGADLDLGRTLPAIDASTRTLRYAPEQAG</sequence>
<evidence type="ECO:0000313" key="1">
    <source>
        <dbReference type="EMBL" id="PRY27047.1"/>
    </source>
</evidence>
<protein>
    <submittedName>
        <fullName evidence="1">Uncharacterized protein</fullName>
    </submittedName>
</protein>
<keyword evidence="2" id="KW-1185">Reference proteome</keyword>
<reference evidence="1 2" key="1">
    <citation type="submission" date="2018-03" db="EMBL/GenBank/DDBJ databases">
        <title>Genomic Encyclopedia of Archaeal and Bacterial Type Strains, Phase II (KMG-II): from individual species to whole genera.</title>
        <authorList>
            <person name="Goeker M."/>
        </authorList>
    </citation>
    <scope>NUCLEOTIDE SEQUENCE [LARGE SCALE GENOMIC DNA]</scope>
    <source>
        <strain evidence="1 2">DSM 45348</strain>
    </source>
</reference>